<gene>
    <name evidence="2" type="ORF">M9Y10_018415</name>
</gene>
<evidence type="ECO:0000259" key="1">
    <source>
        <dbReference type="PROSITE" id="PS51294"/>
    </source>
</evidence>
<dbReference type="InterPro" id="IPR017930">
    <property type="entry name" value="Myb_dom"/>
</dbReference>
<dbReference type="InterPro" id="IPR001005">
    <property type="entry name" value="SANT/Myb"/>
</dbReference>
<dbReference type="Gene3D" id="1.10.10.60">
    <property type="entry name" value="Homeodomain-like"/>
    <property type="match status" value="1"/>
</dbReference>
<reference evidence="2 3" key="1">
    <citation type="submission" date="2024-04" db="EMBL/GenBank/DDBJ databases">
        <title>Tritrichomonas musculus Genome.</title>
        <authorList>
            <person name="Alves-Ferreira E."/>
            <person name="Grigg M."/>
            <person name="Lorenzi H."/>
            <person name="Galac M."/>
        </authorList>
    </citation>
    <scope>NUCLEOTIDE SEQUENCE [LARGE SCALE GENOMIC DNA]</scope>
    <source>
        <strain evidence="2 3">EAF2021</strain>
    </source>
</reference>
<sequence>MHPLNPNLPTFIIHVHPANSGKCNNITTEIMIHIASKCKDHGFNIVGFSSDGDNCMSKFHKKNIELFECTLFDIFENYLYFSDVLHILKRGRYHFVKQLHKRNSLIIDQLRILLNLPSEIFSNASYTKMHESLAVRMFSFEKILILYKNSYFNETVYFLPFVLLNEAISNRIIDLNDRVFILNIIRAFCKHLSKNSKIRLSQKYLIKPNLITDILSTVYSFNYVLTEMKGYIDLNRFSTSPLEHNFGIARMSCRNNNRIERLLLQFSRIDVRRLKKIEIYNRTMNHRVTNHGSIINIDKDIIDLETIYKNTNRIIKNFFSLEQNYVTTVELFKLFEKLENKLVPQSRFFCKSSDIYVNPSTVSKIQTRLENDLGKRCRWSSQEEELLIKLNKDIGGNCTQISKYFEERTPKSIFIKSKQLYKKKIITKKPFLH</sequence>
<comment type="caution">
    <text evidence="2">The sequence shown here is derived from an EMBL/GenBank/DDBJ whole genome shotgun (WGS) entry which is preliminary data.</text>
</comment>
<keyword evidence="3" id="KW-1185">Reference proteome</keyword>
<accession>A0ABR2HPZ6</accession>
<evidence type="ECO:0000313" key="2">
    <source>
        <dbReference type="EMBL" id="KAK8850286.1"/>
    </source>
</evidence>
<organism evidence="2 3">
    <name type="scientific">Tritrichomonas musculus</name>
    <dbReference type="NCBI Taxonomy" id="1915356"/>
    <lineage>
        <taxon>Eukaryota</taxon>
        <taxon>Metamonada</taxon>
        <taxon>Parabasalia</taxon>
        <taxon>Tritrichomonadida</taxon>
        <taxon>Tritrichomonadidae</taxon>
        <taxon>Tritrichomonas</taxon>
    </lineage>
</organism>
<dbReference type="PROSITE" id="PS51294">
    <property type="entry name" value="HTH_MYB"/>
    <property type="match status" value="1"/>
</dbReference>
<dbReference type="SUPFAM" id="SSF46689">
    <property type="entry name" value="Homeodomain-like"/>
    <property type="match status" value="1"/>
</dbReference>
<dbReference type="Proteomes" id="UP001470230">
    <property type="component" value="Unassembled WGS sequence"/>
</dbReference>
<dbReference type="CDD" id="cd00167">
    <property type="entry name" value="SANT"/>
    <property type="match status" value="1"/>
</dbReference>
<dbReference type="EMBL" id="JAPFFF010000024">
    <property type="protein sequence ID" value="KAK8850286.1"/>
    <property type="molecule type" value="Genomic_DNA"/>
</dbReference>
<dbReference type="InterPro" id="IPR009057">
    <property type="entry name" value="Homeodomain-like_sf"/>
</dbReference>
<protein>
    <recommendedName>
        <fullName evidence="1">HTH myb-type domain-containing protein</fullName>
    </recommendedName>
</protein>
<feature type="domain" description="HTH myb-type" evidence="1">
    <location>
        <begin position="375"/>
        <end position="425"/>
    </location>
</feature>
<dbReference type="SMART" id="SM00717">
    <property type="entry name" value="SANT"/>
    <property type="match status" value="1"/>
</dbReference>
<proteinExistence type="predicted"/>
<evidence type="ECO:0000313" key="3">
    <source>
        <dbReference type="Proteomes" id="UP001470230"/>
    </source>
</evidence>
<name>A0ABR2HPZ6_9EUKA</name>